<comment type="catalytic activity">
    <reaction evidence="14">
        <text>a 3'-end 2'-deoxyribonucleotide-3'-diphospho-5'-guanosine-DNA + H2O = a 3'-end 2'-deoxyribonucleotide 3'-phosphate-DNA + GMP + 2 H(+)</text>
        <dbReference type="Rhea" id="RHEA:52140"/>
        <dbReference type="Rhea" id="RHEA-COMP:13186"/>
        <dbReference type="Rhea" id="RHEA-COMP:13187"/>
        <dbReference type="ChEBI" id="CHEBI:15377"/>
        <dbReference type="ChEBI" id="CHEBI:15378"/>
        <dbReference type="ChEBI" id="CHEBI:58115"/>
        <dbReference type="ChEBI" id="CHEBI:136419"/>
        <dbReference type="ChEBI" id="CHEBI:136420"/>
        <dbReference type="EC" id="3.6.1.72"/>
    </reaction>
</comment>
<evidence type="ECO:0000313" key="24">
    <source>
        <dbReference type="RefSeq" id="XP_032824842.1"/>
    </source>
</evidence>
<evidence type="ECO:0000256" key="15">
    <source>
        <dbReference type="ARBA" id="ARBA00032750"/>
    </source>
</evidence>
<evidence type="ECO:0000256" key="21">
    <source>
        <dbReference type="SAM" id="SignalP"/>
    </source>
</evidence>
<dbReference type="InterPro" id="IPR008984">
    <property type="entry name" value="SMAD_FHA_dom_sf"/>
</dbReference>
<evidence type="ECO:0000256" key="14">
    <source>
        <dbReference type="ARBA" id="ARBA00024601"/>
    </source>
</evidence>
<accession>A0AAJ7X8E3</accession>
<dbReference type="GO" id="GO:0000012">
    <property type="term" value="P:single strand break repair"/>
    <property type="evidence" value="ECO:0007669"/>
    <property type="project" value="TreeGrafter"/>
</dbReference>
<evidence type="ECO:0000256" key="7">
    <source>
        <dbReference type="ARBA" id="ARBA00022763"/>
    </source>
</evidence>
<dbReference type="InterPro" id="IPR036265">
    <property type="entry name" value="HIT-like_sf"/>
</dbReference>
<feature type="compositionally biased region" description="Low complexity" evidence="20">
    <location>
        <begin position="135"/>
        <end position="155"/>
    </location>
</feature>
<dbReference type="Pfam" id="PF11969">
    <property type="entry name" value="DcpS_C"/>
    <property type="match status" value="1"/>
</dbReference>
<evidence type="ECO:0000256" key="16">
    <source>
        <dbReference type="ARBA" id="ARBA00044639"/>
    </source>
</evidence>
<evidence type="ECO:0000313" key="23">
    <source>
        <dbReference type="Proteomes" id="UP001318040"/>
    </source>
</evidence>
<dbReference type="InterPro" id="IPR032566">
    <property type="entry name" value="Znf-C2HE"/>
</dbReference>
<feature type="compositionally biased region" description="Polar residues" evidence="20">
    <location>
        <begin position="195"/>
        <end position="224"/>
    </location>
</feature>
<evidence type="ECO:0000256" key="1">
    <source>
        <dbReference type="ARBA" id="ARBA00004604"/>
    </source>
</evidence>
<dbReference type="GO" id="GO:0120108">
    <property type="term" value="F:DNA-3'-diphospho-5'-guanosine diphosphatase activity"/>
    <property type="evidence" value="ECO:0007669"/>
    <property type="project" value="UniProtKB-EC"/>
</dbReference>
<dbReference type="GO" id="GO:0003697">
    <property type="term" value="F:single-stranded DNA binding"/>
    <property type="evidence" value="ECO:0007669"/>
    <property type="project" value="TreeGrafter"/>
</dbReference>
<evidence type="ECO:0000256" key="17">
    <source>
        <dbReference type="ARBA" id="ARBA00044713"/>
    </source>
</evidence>
<evidence type="ECO:0000256" key="11">
    <source>
        <dbReference type="ARBA" id="ARBA00023125"/>
    </source>
</evidence>
<keyword evidence="12" id="KW-0234">DNA repair</keyword>
<keyword evidence="9" id="KW-0378">Hydrolase</keyword>
<dbReference type="GO" id="GO:0008270">
    <property type="term" value="F:zinc ion binding"/>
    <property type="evidence" value="ECO:0007669"/>
    <property type="project" value="UniProtKB-KW"/>
</dbReference>
<keyword evidence="21" id="KW-0732">Signal</keyword>
<dbReference type="InterPro" id="IPR011146">
    <property type="entry name" value="HIT-like"/>
</dbReference>
<evidence type="ECO:0000256" key="19">
    <source>
        <dbReference type="PROSITE-ProRule" id="PRU00464"/>
    </source>
</evidence>
<dbReference type="GeneID" id="116950843"/>
<comment type="function">
    <text evidence="18">DNA-binding protein involved in single-strand DNA break repair, double-strand DNA break repair and base excision repair. Resolves abortive DNA ligation intermediates formed either at base excision sites, or when DNA ligases attempt to repair non-ligatable breaks induced by reactive oxygen species. Catalyzes the release of adenylate groups covalently linked to 5'-phosphate termini, resulting in the production of 5'-phosphate termini that can be efficiently rejoined. Also able to hydrolyze adenosine 5'-monophosphoramidate (AMP-NH(2)) and diadenosine tetraphosphate (AppppA), but with lower catalytic activity. Likewise, catalyzes the release of 3'-linked guanosine (DNAppG) and inosine (DNAppI) from DNA, but has higher specific activity with 5'-linked adenosine (AppDNA).</text>
</comment>
<dbReference type="GO" id="GO:0003725">
    <property type="term" value="F:double-stranded RNA binding"/>
    <property type="evidence" value="ECO:0007669"/>
    <property type="project" value="TreeGrafter"/>
</dbReference>
<keyword evidence="8" id="KW-0863">Zinc-finger</keyword>
<evidence type="ECO:0000256" key="9">
    <source>
        <dbReference type="ARBA" id="ARBA00022801"/>
    </source>
</evidence>
<evidence type="ECO:0000259" key="22">
    <source>
        <dbReference type="PROSITE" id="PS51084"/>
    </source>
</evidence>
<dbReference type="InterPro" id="IPR019808">
    <property type="entry name" value="Histidine_triad_CS"/>
</dbReference>
<dbReference type="PROSITE" id="PS00892">
    <property type="entry name" value="HIT_1"/>
    <property type="match status" value="1"/>
</dbReference>
<dbReference type="Gene3D" id="3.30.428.10">
    <property type="entry name" value="HIT-like"/>
    <property type="match status" value="1"/>
</dbReference>
<organism evidence="23 24">
    <name type="scientific">Petromyzon marinus</name>
    <name type="common">Sea lamprey</name>
    <dbReference type="NCBI Taxonomy" id="7757"/>
    <lineage>
        <taxon>Eukaryota</taxon>
        <taxon>Metazoa</taxon>
        <taxon>Chordata</taxon>
        <taxon>Craniata</taxon>
        <taxon>Vertebrata</taxon>
        <taxon>Cyclostomata</taxon>
        <taxon>Hyperoartia</taxon>
        <taxon>Petromyzontiformes</taxon>
        <taxon>Petromyzontidae</taxon>
        <taxon>Petromyzon</taxon>
    </lineage>
</organism>
<evidence type="ECO:0000256" key="10">
    <source>
        <dbReference type="ARBA" id="ARBA00022833"/>
    </source>
</evidence>
<dbReference type="GO" id="GO:1990165">
    <property type="term" value="F:single-strand break-containing DNA binding"/>
    <property type="evidence" value="ECO:0007669"/>
    <property type="project" value="TreeGrafter"/>
</dbReference>
<dbReference type="RefSeq" id="XP_032824842.1">
    <property type="nucleotide sequence ID" value="XM_032968951.1"/>
</dbReference>
<dbReference type="GO" id="GO:0005654">
    <property type="term" value="C:nucleoplasm"/>
    <property type="evidence" value="ECO:0007669"/>
    <property type="project" value="UniProtKB-SubCell"/>
</dbReference>
<dbReference type="EC" id="3.6.1.71" evidence="4"/>
<dbReference type="Proteomes" id="UP001318040">
    <property type="component" value="Chromosome 40"/>
</dbReference>
<feature type="region of interest" description="Disordered" evidence="20">
    <location>
        <begin position="125"/>
        <end position="225"/>
    </location>
</feature>
<keyword evidence="7" id="KW-0227">DNA damage</keyword>
<dbReference type="SUPFAM" id="SSF49879">
    <property type="entry name" value="SMAD/FHA domain"/>
    <property type="match status" value="1"/>
</dbReference>
<dbReference type="GO" id="GO:0033699">
    <property type="term" value="F:DNA 5'-adenosine monophosphate hydrolase activity"/>
    <property type="evidence" value="ECO:0007669"/>
    <property type="project" value="UniProtKB-EC"/>
</dbReference>
<evidence type="ECO:0000256" key="5">
    <source>
        <dbReference type="ARBA" id="ARBA00018614"/>
    </source>
</evidence>
<dbReference type="GO" id="GO:0030983">
    <property type="term" value="F:mismatched DNA binding"/>
    <property type="evidence" value="ECO:0007669"/>
    <property type="project" value="TreeGrafter"/>
</dbReference>
<comment type="subcellular location">
    <subcellularLocation>
        <location evidence="1">Nucleus</location>
        <location evidence="1">Nucleolus</location>
    </subcellularLocation>
    <subcellularLocation>
        <location evidence="2">Nucleus</location>
        <location evidence="2">Nucleoplasm</location>
    </subcellularLocation>
</comment>
<evidence type="ECO:0000256" key="18">
    <source>
        <dbReference type="ARBA" id="ARBA00045142"/>
    </source>
</evidence>
<evidence type="ECO:0000256" key="4">
    <source>
        <dbReference type="ARBA" id="ARBA00012496"/>
    </source>
</evidence>
<evidence type="ECO:0000256" key="2">
    <source>
        <dbReference type="ARBA" id="ARBA00004642"/>
    </source>
</evidence>
<evidence type="ECO:0000256" key="8">
    <source>
        <dbReference type="ARBA" id="ARBA00022771"/>
    </source>
</evidence>
<dbReference type="CTD" id="54840"/>
<dbReference type="Pfam" id="PF16278">
    <property type="entry name" value="zf-C2HE"/>
    <property type="match status" value="1"/>
</dbReference>
<evidence type="ECO:0000256" key="6">
    <source>
        <dbReference type="ARBA" id="ARBA00022723"/>
    </source>
</evidence>
<sequence>MWWWWRMMRMRRVGSVCVQAPPLMSRAPAALNRVPLKVKGLFHDIISVREARDFPSPLPTMVCHADLLAVSVQAMYSKRVVLIKQLGVNPTSIETVELGHHGEAELRPGQTLHVVNASYPMHVEFRGPASPPPSTLASASASASALAPAPTTSPSGRPSHLPKRAWHSPSGSDSQAGSIRKFLKFVGGKDRAKDNSPSVSPTKGNAQKSPTGQRGQPAHWSQSLRDAMDDPSVQIFRDDQVVVILDKFPKARHHWLVLPWRFVANVGVLRADHLPLLRHMHDVAERLSRQVQPLGAATAPPTFRLGYHAIPSMSRIHMHVISQDFDSPRLKTKKHWNSFTTGYFIDSEVVMRMVEEDGRVVIPEDTAELLKKPLQCHMCHREISTIPKLKEHLGTHKL</sequence>
<keyword evidence="23" id="KW-1185">Reference proteome</keyword>
<keyword evidence="10" id="KW-0862">Zinc</keyword>
<comment type="catalytic activity">
    <reaction evidence="16">
        <text>a 5'-end adenosine-5'-diphospho-5'-2'-deoxyribonucleoside-DNA + H2O = a 5'-end 5'-phospho-2'-deoxyribonucleoside-DNA + AMP + 2 H(+)</text>
        <dbReference type="Rhea" id="RHEA:52128"/>
        <dbReference type="Rhea" id="RHEA-COMP:13180"/>
        <dbReference type="Rhea" id="RHEA-COMP:13181"/>
        <dbReference type="ChEBI" id="CHEBI:15377"/>
        <dbReference type="ChEBI" id="CHEBI:15378"/>
        <dbReference type="ChEBI" id="CHEBI:136412"/>
        <dbReference type="ChEBI" id="CHEBI:136413"/>
        <dbReference type="ChEBI" id="CHEBI:456215"/>
        <dbReference type="EC" id="3.6.1.71"/>
    </reaction>
</comment>
<feature type="chain" id="PRO_5042603712" description="Aprataxin" evidence="21">
    <location>
        <begin position="16"/>
        <end position="398"/>
    </location>
</feature>
<feature type="signal peptide" evidence="21">
    <location>
        <begin position="1"/>
        <end position="15"/>
    </location>
</feature>
<evidence type="ECO:0000256" key="13">
    <source>
        <dbReference type="ARBA" id="ARBA00023242"/>
    </source>
</evidence>
<evidence type="ECO:0000256" key="12">
    <source>
        <dbReference type="ARBA" id="ARBA00023204"/>
    </source>
</evidence>
<feature type="domain" description="HIT" evidence="22">
    <location>
        <begin position="221"/>
        <end position="330"/>
    </location>
</feature>
<dbReference type="InterPro" id="IPR013087">
    <property type="entry name" value="Znf_C2H2_type"/>
</dbReference>
<dbReference type="SUPFAM" id="SSF54197">
    <property type="entry name" value="HIT-like"/>
    <property type="match status" value="1"/>
</dbReference>
<reference evidence="24" key="1">
    <citation type="submission" date="2025-08" db="UniProtKB">
        <authorList>
            <consortium name="RefSeq"/>
        </authorList>
    </citation>
    <scope>IDENTIFICATION</scope>
    <source>
        <tissue evidence="24">Sperm</tissue>
    </source>
</reference>
<comment type="catalytic activity">
    <reaction evidence="17">
        <text>a 5'-end adenosine-5'-diphospho-5'-ribonucleoside-2'-deoxyribonucleotide-DNA + H2O = a 5'-end 5'-phospho-ribonucleoside-2'-deoxyribonucleotide-DNA + AMP + 2 H(+)</text>
        <dbReference type="Rhea" id="RHEA:52132"/>
        <dbReference type="Rhea" id="RHEA-COMP:13182"/>
        <dbReference type="Rhea" id="RHEA-COMP:13183"/>
        <dbReference type="ChEBI" id="CHEBI:15377"/>
        <dbReference type="ChEBI" id="CHEBI:15378"/>
        <dbReference type="ChEBI" id="CHEBI:136414"/>
        <dbReference type="ChEBI" id="CHEBI:136415"/>
        <dbReference type="ChEBI" id="CHEBI:456215"/>
        <dbReference type="EC" id="3.6.1.71"/>
    </reaction>
</comment>
<keyword evidence="11" id="KW-0238">DNA-binding</keyword>
<dbReference type="KEGG" id="pmrn:116950843"/>
<dbReference type="PANTHER" id="PTHR12486:SF4">
    <property type="entry name" value="APRATAXIN"/>
    <property type="match status" value="1"/>
</dbReference>
<protein>
    <recommendedName>
        <fullName evidence="5">Aprataxin</fullName>
        <ecNumber evidence="4">3.6.1.71</ecNumber>
        <ecNumber evidence="3">3.6.1.72</ecNumber>
    </recommendedName>
    <alternativeName>
        <fullName evidence="15">Forkhead-associated domain histidine triad-like protein</fullName>
    </alternativeName>
</protein>
<gene>
    <name evidence="24" type="primary">APTX</name>
</gene>
<dbReference type="PROSITE" id="PS00028">
    <property type="entry name" value="ZINC_FINGER_C2H2_1"/>
    <property type="match status" value="1"/>
</dbReference>
<comment type="caution">
    <text evidence="19">Lacks conserved residue(s) required for the propagation of feature annotation.</text>
</comment>
<dbReference type="PROSITE" id="PS51084">
    <property type="entry name" value="HIT_2"/>
    <property type="match status" value="1"/>
</dbReference>
<dbReference type="Gene3D" id="2.60.200.20">
    <property type="match status" value="1"/>
</dbReference>
<evidence type="ECO:0000256" key="20">
    <source>
        <dbReference type="SAM" id="MobiDB-lite"/>
    </source>
</evidence>
<dbReference type="AlphaFoldDB" id="A0AAJ7X8E3"/>
<dbReference type="PANTHER" id="PTHR12486">
    <property type="entry name" value="APRATAXIN-RELATED"/>
    <property type="match status" value="1"/>
</dbReference>
<keyword evidence="6" id="KW-0479">Metal-binding</keyword>
<dbReference type="GO" id="GO:0005730">
    <property type="term" value="C:nucleolus"/>
    <property type="evidence" value="ECO:0007669"/>
    <property type="project" value="UniProtKB-SubCell"/>
</dbReference>
<keyword evidence="13" id="KW-0539">Nucleus</keyword>
<name>A0AAJ7X8E3_PETMA</name>
<dbReference type="FunFam" id="3.30.428.10:FF:000004">
    <property type="entry name" value="aprataxin isoform X2"/>
    <property type="match status" value="1"/>
</dbReference>
<evidence type="ECO:0000256" key="3">
    <source>
        <dbReference type="ARBA" id="ARBA00012495"/>
    </source>
</evidence>
<dbReference type="EC" id="3.6.1.72" evidence="3"/>
<proteinExistence type="predicted"/>